<gene>
    <name evidence="2" type="ORF">EIP91_005496</name>
</gene>
<sequence length="235" mass="26594">MFSFSFLPFAPALAETRLNKRLPSLTMLGPSPPPHVSASKDHALWLEHSVMLAFMWLDFIIFGLFVSLVIYLYPTACNIASSMKLKCCTAVRNMNDSVANFCYRHFGPGLDDTRFPEGPIRLEDRTVYHNSTFVPHERIWITWFEDVIADPIREPPVLPASVEETLKPGDIYMHLPRGVSTAVRTLWLLDHNEWTPVRTGAPHPTAQGFELSMDGTSPTWVRRAAIGDHPPDYTD</sequence>
<keyword evidence="1" id="KW-1133">Transmembrane helix</keyword>
<evidence type="ECO:0000313" key="2">
    <source>
        <dbReference type="EMBL" id="TCD71730.1"/>
    </source>
</evidence>
<evidence type="ECO:0000313" key="3">
    <source>
        <dbReference type="Proteomes" id="UP000292702"/>
    </source>
</evidence>
<keyword evidence="3" id="KW-1185">Reference proteome</keyword>
<evidence type="ECO:0000256" key="1">
    <source>
        <dbReference type="SAM" id="Phobius"/>
    </source>
</evidence>
<keyword evidence="1" id="KW-0472">Membrane</keyword>
<dbReference type="Proteomes" id="UP000292702">
    <property type="component" value="Unassembled WGS sequence"/>
</dbReference>
<comment type="caution">
    <text evidence="2">The sequence shown here is derived from an EMBL/GenBank/DDBJ whole genome shotgun (WGS) entry which is preliminary data.</text>
</comment>
<proteinExistence type="predicted"/>
<name>A0A4R0RS25_9APHY</name>
<organism evidence="2 3">
    <name type="scientific">Steccherinum ochraceum</name>
    <dbReference type="NCBI Taxonomy" id="92696"/>
    <lineage>
        <taxon>Eukaryota</taxon>
        <taxon>Fungi</taxon>
        <taxon>Dikarya</taxon>
        <taxon>Basidiomycota</taxon>
        <taxon>Agaricomycotina</taxon>
        <taxon>Agaricomycetes</taxon>
        <taxon>Polyporales</taxon>
        <taxon>Steccherinaceae</taxon>
        <taxon>Steccherinum</taxon>
    </lineage>
</organism>
<dbReference type="EMBL" id="RWJN01000003">
    <property type="protein sequence ID" value="TCD71730.1"/>
    <property type="molecule type" value="Genomic_DNA"/>
</dbReference>
<protein>
    <submittedName>
        <fullName evidence="2">Uncharacterized protein</fullName>
    </submittedName>
</protein>
<dbReference type="AlphaFoldDB" id="A0A4R0RS25"/>
<accession>A0A4R0RS25</accession>
<feature type="transmembrane region" description="Helical" evidence="1">
    <location>
        <begin position="50"/>
        <end position="73"/>
    </location>
</feature>
<keyword evidence="1" id="KW-0812">Transmembrane</keyword>
<reference evidence="2 3" key="1">
    <citation type="submission" date="2018-11" db="EMBL/GenBank/DDBJ databases">
        <title>Genome assembly of Steccherinum ochraceum LE-BIN_3174, the white-rot fungus of the Steccherinaceae family (The Residual Polyporoid clade, Polyporales, Basidiomycota).</title>
        <authorList>
            <person name="Fedorova T.V."/>
            <person name="Glazunova O.A."/>
            <person name="Landesman E.O."/>
            <person name="Moiseenko K.V."/>
            <person name="Psurtseva N.V."/>
            <person name="Savinova O.S."/>
            <person name="Shakhova N.V."/>
            <person name="Tyazhelova T.V."/>
            <person name="Vasina D.V."/>
        </authorList>
    </citation>
    <scope>NUCLEOTIDE SEQUENCE [LARGE SCALE GENOMIC DNA]</scope>
    <source>
        <strain evidence="2 3">LE-BIN_3174</strain>
    </source>
</reference>